<evidence type="ECO:0000313" key="9">
    <source>
        <dbReference type="EMBL" id="CAF3796617.1"/>
    </source>
</evidence>
<dbReference type="GO" id="GO:0016779">
    <property type="term" value="F:nucleotidyltransferase activity"/>
    <property type="evidence" value="ECO:0007669"/>
    <property type="project" value="UniProtKB-KW"/>
</dbReference>
<evidence type="ECO:0000256" key="5">
    <source>
        <dbReference type="ARBA" id="ARBA00047597"/>
    </source>
</evidence>
<feature type="domain" description="TLDc" evidence="7">
    <location>
        <begin position="293"/>
        <end position="420"/>
    </location>
</feature>
<dbReference type="EMBL" id="CAJOBA010007242">
    <property type="protein sequence ID" value="CAF3796617.1"/>
    <property type="molecule type" value="Genomic_DNA"/>
</dbReference>
<dbReference type="SUPFAM" id="SSF56399">
    <property type="entry name" value="ADP-ribosylation"/>
    <property type="match status" value="1"/>
</dbReference>
<comment type="caution">
    <text evidence="8">The sequence shown here is derived from an EMBL/GenBank/DDBJ whole genome shotgun (WGS) entry which is preliminary data.</text>
</comment>
<evidence type="ECO:0000259" key="7">
    <source>
        <dbReference type="PROSITE" id="PS51886"/>
    </source>
</evidence>
<comment type="catalytic activity">
    <reaction evidence="5 6">
        <text>L-arginyl-[protein] + NAD(+) = N(omega)-(ADP-D-ribosyl)-L-arginyl-[protein] + nicotinamide + H(+)</text>
        <dbReference type="Rhea" id="RHEA:19149"/>
        <dbReference type="Rhea" id="RHEA-COMP:10532"/>
        <dbReference type="Rhea" id="RHEA-COMP:15087"/>
        <dbReference type="ChEBI" id="CHEBI:15378"/>
        <dbReference type="ChEBI" id="CHEBI:17154"/>
        <dbReference type="ChEBI" id="CHEBI:29965"/>
        <dbReference type="ChEBI" id="CHEBI:57540"/>
        <dbReference type="ChEBI" id="CHEBI:142554"/>
        <dbReference type="EC" id="2.4.2.31"/>
    </reaction>
</comment>
<evidence type="ECO:0000256" key="3">
    <source>
        <dbReference type="ARBA" id="ARBA00022679"/>
    </source>
</evidence>
<organism evidence="8 10">
    <name type="scientific">Didymodactylos carnosus</name>
    <dbReference type="NCBI Taxonomy" id="1234261"/>
    <lineage>
        <taxon>Eukaryota</taxon>
        <taxon>Metazoa</taxon>
        <taxon>Spiralia</taxon>
        <taxon>Gnathifera</taxon>
        <taxon>Rotifera</taxon>
        <taxon>Eurotatoria</taxon>
        <taxon>Bdelloidea</taxon>
        <taxon>Philodinida</taxon>
        <taxon>Philodinidae</taxon>
        <taxon>Didymodactylos</taxon>
    </lineage>
</organism>
<dbReference type="Proteomes" id="UP000682733">
    <property type="component" value="Unassembled WGS sequence"/>
</dbReference>
<gene>
    <name evidence="8" type="ORF">OVA965_LOCUS15854</name>
    <name evidence="9" type="ORF">TMI583_LOCUS15863</name>
</gene>
<dbReference type="Pfam" id="PF07534">
    <property type="entry name" value="TLD"/>
    <property type="match status" value="1"/>
</dbReference>
<keyword evidence="6" id="KW-0521">NADP</keyword>
<dbReference type="EMBL" id="CAJNOK010007231">
    <property type="protein sequence ID" value="CAF1028281.1"/>
    <property type="molecule type" value="Genomic_DNA"/>
</dbReference>
<evidence type="ECO:0000313" key="8">
    <source>
        <dbReference type="EMBL" id="CAF1028281.1"/>
    </source>
</evidence>
<sequence>MAAKSTNDQNKTNQRYFDVANENGKMLLPIEGYQNVDLVPLEKAIEPLIHIVTDITRKAWVAKGICQTPFPDDLSHDESAAITLYTMEWLPHDRCLYVVLNEALRSRNRLQLLPPWFLYLKLFLTALFKLPSERRVIWRGVKMDLSQQYSTGSTLVWWGFSSCTNSLEVLESEQFLGETGTRTLFNIDCSNGKMIQPHSYIESEDEILLLPATQFKVLGKLNPAPGLHIIHLKEVHPLFPLLEPPSVLPSTIPPFPTGSKPQATSLPEAMVVTNDLTEVKITDEHQTTHSGQLFIGGTLLNDIHQLQLNKFYAKKHQAWRLIYKATRHGFSAKDFHSHCDGKGPTMTIIQSKEGDYLFGGYTAVPWSSEAAFKEDTTAFLFTLTNPHCQPGTQFPIDDKQTNLAVTHHSNAGPIFGRRAL</sequence>
<dbReference type="Gene3D" id="3.90.176.10">
    <property type="entry name" value="Toxin ADP-ribosyltransferase, Chain A, domain 1"/>
    <property type="match status" value="1"/>
</dbReference>
<comment type="similarity">
    <text evidence="1 6">Belongs to the Arg-specific ADP-ribosyltransferase family.</text>
</comment>
<accession>A0A8S2E0T8</accession>
<dbReference type="Pfam" id="PF01129">
    <property type="entry name" value="ART"/>
    <property type="match status" value="1"/>
</dbReference>
<evidence type="ECO:0000256" key="4">
    <source>
        <dbReference type="ARBA" id="ARBA00022695"/>
    </source>
</evidence>
<evidence type="ECO:0000256" key="6">
    <source>
        <dbReference type="RuleBase" id="RU361228"/>
    </source>
</evidence>
<dbReference type="Proteomes" id="UP000677228">
    <property type="component" value="Unassembled WGS sequence"/>
</dbReference>
<keyword evidence="2 6" id="KW-0328">Glycosyltransferase</keyword>
<dbReference type="PROSITE" id="PS51886">
    <property type="entry name" value="TLDC"/>
    <property type="match status" value="1"/>
</dbReference>
<feature type="non-terminal residue" evidence="8">
    <location>
        <position position="420"/>
    </location>
</feature>
<keyword evidence="4" id="KW-0548">Nucleotidyltransferase</keyword>
<dbReference type="InterPro" id="IPR006571">
    <property type="entry name" value="TLDc_dom"/>
</dbReference>
<dbReference type="GO" id="GO:0106274">
    <property type="term" value="F:NAD+-protein-arginine ADP-ribosyltransferase activity"/>
    <property type="evidence" value="ECO:0007669"/>
    <property type="project" value="UniProtKB-EC"/>
</dbReference>
<reference evidence="8" key="1">
    <citation type="submission" date="2021-02" db="EMBL/GenBank/DDBJ databases">
        <authorList>
            <person name="Nowell W R."/>
        </authorList>
    </citation>
    <scope>NUCLEOTIDE SEQUENCE</scope>
</reference>
<proteinExistence type="inferred from homology"/>
<evidence type="ECO:0000256" key="2">
    <source>
        <dbReference type="ARBA" id="ARBA00022676"/>
    </source>
</evidence>
<keyword evidence="3 6" id="KW-0808">Transferase</keyword>
<dbReference type="EC" id="2.4.2.31" evidence="6"/>
<evidence type="ECO:0000313" key="10">
    <source>
        <dbReference type="Proteomes" id="UP000677228"/>
    </source>
</evidence>
<keyword evidence="6" id="KW-0520">NAD</keyword>
<protein>
    <recommendedName>
        <fullName evidence="6">NAD(P)(+)--arginine ADP-ribosyltransferase</fullName>
        <ecNumber evidence="6">2.4.2.31</ecNumber>
    </recommendedName>
    <alternativeName>
        <fullName evidence="6">Mono(ADP-ribosyl)transferase</fullName>
    </alternativeName>
</protein>
<name>A0A8S2E0T8_9BILA</name>
<dbReference type="AlphaFoldDB" id="A0A8S2E0T8"/>
<dbReference type="PROSITE" id="PS51996">
    <property type="entry name" value="TR_MART"/>
    <property type="match status" value="1"/>
</dbReference>
<evidence type="ECO:0000256" key="1">
    <source>
        <dbReference type="ARBA" id="ARBA00009558"/>
    </source>
</evidence>
<dbReference type="InterPro" id="IPR000768">
    <property type="entry name" value="ART"/>
</dbReference>
<dbReference type="PANTHER" id="PTHR23354">
    <property type="entry name" value="NUCLEOLAR PROTEIN 7/ESTROGEN RECEPTOR COACTIVATOR-RELATED"/>
    <property type="match status" value="1"/>
</dbReference>